<organism evidence="2 3">
    <name type="scientific">Malassezia yamatoensis</name>
    <dbReference type="NCBI Taxonomy" id="253288"/>
    <lineage>
        <taxon>Eukaryota</taxon>
        <taxon>Fungi</taxon>
        <taxon>Dikarya</taxon>
        <taxon>Basidiomycota</taxon>
        <taxon>Ustilaginomycotina</taxon>
        <taxon>Malasseziomycetes</taxon>
        <taxon>Malasseziales</taxon>
        <taxon>Malasseziaceae</taxon>
        <taxon>Malassezia</taxon>
    </lineage>
</organism>
<name>A0AAJ6CIR4_9BASI</name>
<dbReference type="Proteomes" id="UP001219567">
    <property type="component" value="Chromosome 5"/>
</dbReference>
<proteinExistence type="predicted"/>
<dbReference type="CDD" id="cd02440">
    <property type="entry name" value="AdoMet_MTases"/>
    <property type="match status" value="1"/>
</dbReference>
<dbReference type="InterPro" id="IPR041698">
    <property type="entry name" value="Methyltransf_25"/>
</dbReference>
<evidence type="ECO:0000313" key="2">
    <source>
        <dbReference type="EMBL" id="WFD00556.1"/>
    </source>
</evidence>
<reference evidence="2 3" key="1">
    <citation type="submission" date="2023-03" db="EMBL/GenBank/DDBJ databases">
        <title>Mating type loci evolution in Malassezia.</title>
        <authorList>
            <person name="Coelho M.A."/>
        </authorList>
    </citation>
    <scope>NUCLEOTIDE SEQUENCE [LARGE SCALE GENOMIC DNA]</scope>
    <source>
        <strain evidence="2 3">CBS 9725</strain>
    </source>
</reference>
<dbReference type="EMBL" id="CP119947">
    <property type="protein sequence ID" value="WFD00556.1"/>
    <property type="molecule type" value="Genomic_DNA"/>
</dbReference>
<sequence>MFERLANVMENASRVTRQVQDVVSPQATMVVACSIGLLFIALTHGPLREMAVFVYNCFLQPLGKTSNQAERLDRFYQHQAKIYDATRTGLLRGRKTMLKLCAAEMRELRQREPDRKLVWADIGGGTGWNIEQMNQYFPIAEFDEVYLVDLCEPLLEVARNRFQRLGLKNVHCLCQNAKEFHFPGLAPEKKIDLFTCSYSISMIPPFFAVLDRINEFLDADVGIFGVADFYVSSDESTTDQSTLVGGSVMRKCHWLNSWFWRQWFSFDHIELHPARREYLEHKFGTLKCFNGRNHFIVPYVVRIPYYIWIGVSRNRDTTQAVQAFEVEAGNHVVVPPSFPDIARKRLALTTNADSLDHVADLKKDLAISWPQSSFHYQSRQWRLPFIDDRFSDMFRTWIYGFTWEDPYVDMEYLNLGADDSILCITSAGDNALHYACSARPRRIHAVDMNPCQGHLLELKLAAIATLDYDQFWAMFGEGRAPEFSQWLDHQISPLLSSHAYQFWRLNNHVFDKAFYFRGYSGHALRLAKAVFKLMGVRHHVDTMCTTTSLKEQQEIWDTKVRKAIINETLIRLFLSNPAFLWNALGVPMNQLNIFKEEGSVEQFVKDTFDPIPKRSLLSTDNYHYRLCLMGQYSQESCPLYLKREPFQQLKADNAKALDCFRLHTDSIITVLRGMDDHSLTRAILMDHMDWFDPVPASKPLPSLEDGRADQSDKDISDLDREVIELARVIQHGGQVFWRSAAKYPWYTQRFQAAGFEVSPVHIRESNQSIDNVNMYASFYRAVKI</sequence>
<protein>
    <recommendedName>
        <fullName evidence="1">Methyltransferase domain-containing protein</fullName>
    </recommendedName>
</protein>
<keyword evidence="3" id="KW-1185">Reference proteome</keyword>
<dbReference type="SUPFAM" id="SSF53335">
    <property type="entry name" value="S-adenosyl-L-methionine-dependent methyltransferases"/>
    <property type="match status" value="1"/>
</dbReference>
<dbReference type="InterPro" id="IPR029063">
    <property type="entry name" value="SAM-dependent_MTases_sf"/>
</dbReference>
<dbReference type="PANTHER" id="PTHR47473">
    <property type="entry name" value="BTA1P"/>
    <property type="match status" value="1"/>
</dbReference>
<dbReference type="Pfam" id="PF13649">
    <property type="entry name" value="Methyltransf_25"/>
    <property type="match status" value="1"/>
</dbReference>
<evidence type="ECO:0000313" key="3">
    <source>
        <dbReference type="Proteomes" id="UP001219567"/>
    </source>
</evidence>
<dbReference type="PANTHER" id="PTHR47473:SF1">
    <property type="entry name" value="METHYLTRANSFERASE DOMAIN-CONTAINING PROTEIN"/>
    <property type="match status" value="1"/>
</dbReference>
<dbReference type="InterPro" id="IPR021829">
    <property type="entry name" value="DUF3419"/>
</dbReference>
<accession>A0AAJ6CIR4</accession>
<dbReference type="Pfam" id="PF11899">
    <property type="entry name" value="DUF3419"/>
    <property type="match status" value="1"/>
</dbReference>
<dbReference type="AlphaFoldDB" id="A0AAJ6CIR4"/>
<evidence type="ECO:0000259" key="1">
    <source>
        <dbReference type="Pfam" id="PF13649"/>
    </source>
</evidence>
<dbReference type="Gene3D" id="3.40.50.150">
    <property type="entry name" value="Vaccinia Virus protein VP39"/>
    <property type="match status" value="1"/>
</dbReference>
<feature type="domain" description="Methyltransferase" evidence="1">
    <location>
        <begin position="121"/>
        <end position="217"/>
    </location>
</feature>
<gene>
    <name evidence="2" type="ORF">MYAM1_003305</name>
</gene>